<dbReference type="OrthoDB" id="196195at2"/>
<dbReference type="AlphaFoldDB" id="A0A380L0A1"/>
<accession>A0A380L0A1</accession>
<keyword evidence="2" id="KW-1282">Carboxysome</keyword>
<proteinExistence type="predicted"/>
<dbReference type="CDD" id="cd01614">
    <property type="entry name" value="EutN_CcmL"/>
    <property type="match status" value="1"/>
</dbReference>
<dbReference type="EMBL" id="UHFR01000005">
    <property type="protein sequence ID" value="SUN77242.1"/>
    <property type="molecule type" value="Genomic_DNA"/>
</dbReference>
<dbReference type="GO" id="GO:0031470">
    <property type="term" value="C:carboxysome"/>
    <property type="evidence" value="ECO:0007669"/>
    <property type="project" value="UniProtKB-SubCell"/>
</dbReference>
<dbReference type="PROSITE" id="PS51932">
    <property type="entry name" value="BMV"/>
    <property type="match status" value="1"/>
</dbReference>
<dbReference type="InterPro" id="IPR036677">
    <property type="entry name" value="EutN_CcmL_sf"/>
</dbReference>
<dbReference type="InterPro" id="IPR004992">
    <property type="entry name" value="EutN_CcmL"/>
</dbReference>
<evidence type="ECO:0000313" key="4">
    <source>
        <dbReference type="EMBL" id="SUN77242.1"/>
    </source>
</evidence>
<keyword evidence="3" id="KW-1283">Bacterial microcompartment</keyword>
<comment type="subcellular location">
    <subcellularLocation>
        <location evidence="1">Carboxysome</location>
    </subcellularLocation>
</comment>
<gene>
    <name evidence="4" type="primary">ccmL</name>
    <name evidence="4" type="ORF">NCTC13765_01759</name>
</gene>
<dbReference type="RefSeq" id="WP_018371507.1">
    <property type="nucleotide sequence ID" value="NZ_UHFR01000005.1"/>
</dbReference>
<name>A0A380L0A1_9STRE</name>
<dbReference type="SUPFAM" id="SSF159133">
    <property type="entry name" value="EutN/CcmL-like"/>
    <property type="match status" value="1"/>
</dbReference>
<evidence type="ECO:0000256" key="1">
    <source>
        <dbReference type="ARBA" id="ARBA00023587"/>
    </source>
</evidence>
<evidence type="ECO:0000256" key="3">
    <source>
        <dbReference type="ARBA" id="ARBA00024446"/>
    </source>
</evidence>
<dbReference type="PANTHER" id="PTHR36539">
    <property type="entry name" value="ETHANOLAMINE UTILIZATION PROTEIN EUTN"/>
    <property type="match status" value="1"/>
</dbReference>
<evidence type="ECO:0000313" key="5">
    <source>
        <dbReference type="Proteomes" id="UP000254634"/>
    </source>
</evidence>
<sequence>MYIGQVIGNVVSTKKNDYLTGNRFLIINLLAKNGENQIIETGRQLVAVDEIGAGRGEYVLISTGSAARKALANPKSPVDASIVGIIDDFIE</sequence>
<dbReference type="Gene3D" id="2.40.50.220">
    <property type="entry name" value="EutN/Ccml"/>
    <property type="match status" value="1"/>
</dbReference>
<evidence type="ECO:0000256" key="2">
    <source>
        <dbReference type="ARBA" id="ARBA00023669"/>
    </source>
</evidence>
<dbReference type="Proteomes" id="UP000254634">
    <property type="component" value="Unassembled WGS sequence"/>
</dbReference>
<reference evidence="4" key="1">
    <citation type="submission" date="2018-06" db="EMBL/GenBank/DDBJ databases">
        <authorList>
            <consortium name="Pathogen Informatics"/>
            <person name="Doyle S."/>
        </authorList>
    </citation>
    <scope>NUCLEOTIDE SEQUENCE [LARGE SCALE GENOMIC DNA]</scope>
    <source>
        <strain evidence="4">NCTC13765</strain>
    </source>
</reference>
<protein>
    <submittedName>
        <fullName evidence="4">Putative ethanolamine utilization protein EutN/carboxysome structural protein Ccml</fullName>
    </submittedName>
</protein>
<dbReference type="Pfam" id="PF03319">
    <property type="entry name" value="EutN_CcmL"/>
    <property type="match status" value="1"/>
</dbReference>
<keyword evidence="5" id="KW-1185">Reference proteome</keyword>
<organism evidence="4 5">
    <name type="scientific">Streptococcus massiliensis</name>
    <dbReference type="NCBI Taxonomy" id="313439"/>
    <lineage>
        <taxon>Bacteria</taxon>
        <taxon>Bacillati</taxon>
        <taxon>Bacillota</taxon>
        <taxon>Bacilli</taxon>
        <taxon>Lactobacillales</taxon>
        <taxon>Streptococcaceae</taxon>
        <taxon>Streptococcus</taxon>
    </lineage>
</organism>
<dbReference type="STRING" id="1123307.GCA_000380065_00816"/>